<dbReference type="PANTHER" id="PTHR12100">
    <property type="entry name" value="SEC10"/>
    <property type="match status" value="1"/>
</dbReference>
<feature type="region of interest" description="Disordered" evidence="5">
    <location>
        <begin position="1"/>
        <end position="24"/>
    </location>
</feature>
<comment type="caution">
    <text evidence="8">The sequence shown here is derived from an EMBL/GenBank/DDBJ whole genome shotgun (WGS) entry which is preliminary data.</text>
</comment>
<dbReference type="InterPro" id="IPR048627">
    <property type="entry name" value="Sec10_HB"/>
</dbReference>
<feature type="domain" description="Exocyst complex component Sec10 N-terminal" evidence="7">
    <location>
        <begin position="84"/>
        <end position="196"/>
    </location>
</feature>
<dbReference type="Proteomes" id="UP000195871">
    <property type="component" value="Unassembled WGS sequence"/>
</dbReference>
<feature type="compositionally biased region" description="Polar residues" evidence="5">
    <location>
        <begin position="1"/>
        <end position="13"/>
    </location>
</feature>
<evidence type="ECO:0000259" key="6">
    <source>
        <dbReference type="Pfam" id="PF07393"/>
    </source>
</evidence>
<protein>
    <submittedName>
        <fullName evidence="8">Uncharacterized protein</fullName>
    </submittedName>
</protein>
<proteinExistence type="inferred from homology"/>
<dbReference type="GO" id="GO:0006887">
    <property type="term" value="P:exocytosis"/>
    <property type="evidence" value="ECO:0007669"/>
    <property type="project" value="UniProtKB-KW"/>
</dbReference>
<feature type="domain" description="Exocyst complex component Sec10-like alpha-helical bundle" evidence="6">
    <location>
        <begin position="207"/>
        <end position="923"/>
    </location>
</feature>
<sequence>MSTLSSNKSTTEVIETPIEPPDPQTADRYRMSFGFINTNQITLESFSGDVAPVNFINEMTSFSEDIPSDSFIHTDNSDTKCIDPVPYISSLKMVQEKLATLMDECDKKKLECEKEAELKETKYHKSVMRHSKTTSSLKGNYNDLYMSVEKLNSSKIEPLSEKLKKVTTLNDNASEIIFLLKSYNHFYKHNEVPLEIMTSKKGSNTIETATTISQLLKLSSQLSQDSGLANGSKTHKLIEEVAHKFEKDQLNSFNTLYSSQNFMRLQTISNTLFAFNDGINIIDNLIENQSIFSSLQSKVNKSVDASYWVALSDPKNSSYELDGDSFELLNSLRVTINDELDSLVTIFQHNSKKALSLLMIKLAEKMLKPRLDSLLDVAKSKSKLAFLRTLHLFSNGVSQQLFLPLRTAFYESVTKLSIDTENIHYILFHRYLDENSYFKMEKENLQAYIDLLIQPFEVANRDSLRDKKLTTKIENMKLEGEYSEDEHLSNLEDYEANPYKDSASIDAPEISVNKEGTQQNIYLPDSRVLRDKSKGARKYIPSSQRLKKIAGSGFIKLNEKYSIFDRYKSPVQSDSIDPSFKESVPESNVTDSTKSVLSLQVSQNIYRLTLESLTRSIELVPTQSNFYTIELFNLLIYKIGPSYIALGLESLYGNFVDSQIKNKGVFSRGSNKTVDISFLQQLYNVLIQLYLLSTVIKKSFYPLVSTEDDSSHMCDSFNNFLQDVEIGINIIMNDTVEIIKERITSILCKQPTNDYSVVSEAERTQTSELMAMLLENILRGAMTELRFDSRLKLSFITKVSNFFLSSLIIHLSHMKVTMNGFTVLTHDLAHYILIFNNLSVENTEENMYETYGSSPKETEYTVKWERDQIENIQTAFKILNEIPGLYSCDPESLKDFCNEGKLNDLKPEIINSFISNREDFQSRFLSNS</sequence>
<keyword evidence="2" id="KW-0813">Transport</keyword>
<gene>
    <name evidence="8" type="ORF">CAS74_003430</name>
</gene>
<evidence type="ECO:0000256" key="2">
    <source>
        <dbReference type="ARBA" id="ARBA00022448"/>
    </source>
</evidence>
<evidence type="ECO:0000256" key="1">
    <source>
        <dbReference type="ARBA" id="ARBA00006572"/>
    </source>
</evidence>
<comment type="similarity">
    <text evidence="1">Belongs to the SEC10 family.</text>
</comment>
<dbReference type="EMBL" id="NHMM01000005">
    <property type="protein sequence ID" value="OUT21314.1"/>
    <property type="molecule type" value="Genomic_DNA"/>
</dbReference>
<evidence type="ECO:0000256" key="4">
    <source>
        <dbReference type="ARBA" id="ARBA00023054"/>
    </source>
</evidence>
<dbReference type="AlphaFoldDB" id="A0A1Z8JL50"/>
<dbReference type="GO" id="GO:0000145">
    <property type="term" value="C:exocyst"/>
    <property type="evidence" value="ECO:0007669"/>
    <property type="project" value="TreeGrafter"/>
</dbReference>
<dbReference type="VEuPathDB" id="FungiDB:C5L36_0B03270"/>
<organism evidence="8 9">
    <name type="scientific">Pichia kudriavzevii</name>
    <name type="common">Yeast</name>
    <name type="synonym">Issatchenkia orientalis</name>
    <dbReference type="NCBI Taxonomy" id="4909"/>
    <lineage>
        <taxon>Eukaryota</taxon>
        <taxon>Fungi</taxon>
        <taxon>Dikarya</taxon>
        <taxon>Ascomycota</taxon>
        <taxon>Saccharomycotina</taxon>
        <taxon>Pichiomycetes</taxon>
        <taxon>Pichiales</taxon>
        <taxon>Pichiaceae</taxon>
        <taxon>Pichia</taxon>
    </lineage>
</organism>
<evidence type="ECO:0000256" key="5">
    <source>
        <dbReference type="SAM" id="MobiDB-lite"/>
    </source>
</evidence>
<dbReference type="PANTHER" id="PTHR12100:SF0">
    <property type="entry name" value="EXOCYST COMPLEX COMPONENT 5"/>
    <property type="match status" value="1"/>
</dbReference>
<keyword evidence="4" id="KW-0175">Coiled coil</keyword>
<evidence type="ECO:0000313" key="9">
    <source>
        <dbReference type="Proteomes" id="UP000195871"/>
    </source>
</evidence>
<evidence type="ECO:0000259" key="7">
    <source>
        <dbReference type="Pfam" id="PF20667"/>
    </source>
</evidence>
<dbReference type="Pfam" id="PF20667">
    <property type="entry name" value="Sec10_N"/>
    <property type="match status" value="1"/>
</dbReference>
<accession>A0A1Z8JL50</accession>
<reference evidence="8 9" key="1">
    <citation type="submission" date="2017-05" db="EMBL/GenBank/DDBJ databases">
        <title>The Genome Sequence of Candida krusei Ckrusei653.</title>
        <authorList>
            <person name="Cuomo C."/>
            <person name="Forche A."/>
            <person name="Young S."/>
            <person name="Abouelleil A."/>
            <person name="Cao P."/>
            <person name="Chapman S."/>
            <person name="Cusick C."/>
            <person name="Shea T."/>
            <person name="Nusbaum C."/>
            <person name="Birren B."/>
        </authorList>
    </citation>
    <scope>NUCLEOTIDE SEQUENCE [LARGE SCALE GENOMIC DNA]</scope>
    <source>
        <strain evidence="8 9">Ckrusei653</strain>
    </source>
</reference>
<name>A0A1Z8JL50_PICKU</name>
<dbReference type="Pfam" id="PF07393">
    <property type="entry name" value="Sec10_HB"/>
    <property type="match status" value="1"/>
</dbReference>
<evidence type="ECO:0000256" key="3">
    <source>
        <dbReference type="ARBA" id="ARBA00022483"/>
    </source>
</evidence>
<dbReference type="GO" id="GO:0006893">
    <property type="term" value="P:Golgi to plasma membrane transport"/>
    <property type="evidence" value="ECO:0007669"/>
    <property type="project" value="TreeGrafter"/>
</dbReference>
<dbReference type="InterPro" id="IPR009976">
    <property type="entry name" value="Sec10-like"/>
</dbReference>
<keyword evidence="3" id="KW-0268">Exocytosis</keyword>
<evidence type="ECO:0000313" key="8">
    <source>
        <dbReference type="EMBL" id="OUT21314.1"/>
    </source>
</evidence>
<dbReference type="InterPro" id="IPR048625">
    <property type="entry name" value="Sec10_N"/>
</dbReference>